<comment type="caution">
    <text evidence="2">The sequence shown here is derived from an EMBL/GenBank/DDBJ whole genome shotgun (WGS) entry which is preliminary data.</text>
</comment>
<dbReference type="EMBL" id="BQKI01000079">
    <property type="protein sequence ID" value="GJN27138.1"/>
    <property type="molecule type" value="Genomic_DNA"/>
</dbReference>
<dbReference type="AlphaFoldDB" id="A0AAV5EX30"/>
<feature type="region of interest" description="Disordered" evidence="1">
    <location>
        <begin position="130"/>
        <end position="186"/>
    </location>
</feature>
<name>A0AAV5EX30_ELECO</name>
<sequence length="186" mass="19873">MVGDGGGRAGRRGRRWCGAAQRRCGEARRRRGGGASARRVEEEASAAPAPAPPRNPPGPATSGLIATRRARLDEEDAWGGDLAAHRRPEPTPPSIAQHVPGPLRASCLRLAAAHRPAAIRLLPARVIDLGGRDGRGRRESARSTGSRGREAACPAGGGGREGRRCRAQEREKRKGGEERKKEREKK</sequence>
<reference evidence="2" key="1">
    <citation type="journal article" date="2018" name="DNA Res.">
        <title>Multiple hybrid de novo genome assembly of finger millet, an orphan allotetraploid crop.</title>
        <authorList>
            <person name="Hatakeyama M."/>
            <person name="Aluri S."/>
            <person name="Balachadran M.T."/>
            <person name="Sivarajan S.R."/>
            <person name="Patrignani A."/>
            <person name="Gruter S."/>
            <person name="Poveda L."/>
            <person name="Shimizu-Inatsugi R."/>
            <person name="Baeten J."/>
            <person name="Francoijs K.J."/>
            <person name="Nataraja K.N."/>
            <person name="Reddy Y.A.N."/>
            <person name="Phadnis S."/>
            <person name="Ravikumar R.L."/>
            <person name="Schlapbach R."/>
            <person name="Sreeman S.M."/>
            <person name="Shimizu K.K."/>
        </authorList>
    </citation>
    <scope>NUCLEOTIDE SEQUENCE</scope>
</reference>
<feature type="compositionally biased region" description="Basic and acidic residues" evidence="1">
    <location>
        <begin position="160"/>
        <end position="186"/>
    </location>
</feature>
<feature type="compositionally biased region" description="Pro residues" evidence="1">
    <location>
        <begin position="49"/>
        <end position="59"/>
    </location>
</feature>
<evidence type="ECO:0000313" key="2">
    <source>
        <dbReference type="EMBL" id="GJN27138.1"/>
    </source>
</evidence>
<accession>A0AAV5EX30</accession>
<feature type="region of interest" description="Disordered" evidence="1">
    <location>
        <begin position="1"/>
        <end position="100"/>
    </location>
</feature>
<proteinExistence type="predicted"/>
<evidence type="ECO:0000313" key="3">
    <source>
        <dbReference type="Proteomes" id="UP001054889"/>
    </source>
</evidence>
<keyword evidence="3" id="KW-1185">Reference proteome</keyword>
<protein>
    <submittedName>
        <fullName evidence="2">Uncharacterized protein</fullName>
    </submittedName>
</protein>
<feature type="compositionally biased region" description="Basic and acidic residues" evidence="1">
    <location>
        <begin position="130"/>
        <end position="141"/>
    </location>
</feature>
<dbReference type="Proteomes" id="UP001054889">
    <property type="component" value="Unassembled WGS sequence"/>
</dbReference>
<gene>
    <name evidence="2" type="primary">gb15131</name>
    <name evidence="2" type="ORF">PR202_gb15131</name>
</gene>
<organism evidence="2 3">
    <name type="scientific">Eleusine coracana subsp. coracana</name>
    <dbReference type="NCBI Taxonomy" id="191504"/>
    <lineage>
        <taxon>Eukaryota</taxon>
        <taxon>Viridiplantae</taxon>
        <taxon>Streptophyta</taxon>
        <taxon>Embryophyta</taxon>
        <taxon>Tracheophyta</taxon>
        <taxon>Spermatophyta</taxon>
        <taxon>Magnoliopsida</taxon>
        <taxon>Liliopsida</taxon>
        <taxon>Poales</taxon>
        <taxon>Poaceae</taxon>
        <taxon>PACMAD clade</taxon>
        <taxon>Chloridoideae</taxon>
        <taxon>Cynodonteae</taxon>
        <taxon>Eleusininae</taxon>
        <taxon>Eleusine</taxon>
    </lineage>
</organism>
<reference evidence="2" key="2">
    <citation type="submission" date="2021-12" db="EMBL/GenBank/DDBJ databases">
        <title>Resequencing data analysis of finger millet.</title>
        <authorList>
            <person name="Hatakeyama M."/>
            <person name="Aluri S."/>
            <person name="Balachadran M.T."/>
            <person name="Sivarajan S.R."/>
            <person name="Poveda L."/>
            <person name="Shimizu-Inatsugi R."/>
            <person name="Schlapbach R."/>
            <person name="Sreeman S.M."/>
            <person name="Shimizu K.K."/>
        </authorList>
    </citation>
    <scope>NUCLEOTIDE SEQUENCE</scope>
</reference>
<evidence type="ECO:0000256" key="1">
    <source>
        <dbReference type="SAM" id="MobiDB-lite"/>
    </source>
</evidence>